<dbReference type="PROSITE" id="PS50275">
    <property type="entry name" value="SAC"/>
    <property type="match status" value="1"/>
</dbReference>
<gene>
    <name evidence="3" type="ORF">EIN_424970</name>
</gene>
<evidence type="ECO:0000313" key="3">
    <source>
        <dbReference type="EMBL" id="ELP89775.1"/>
    </source>
</evidence>
<dbReference type="AlphaFoldDB" id="A0A0A1U624"/>
<keyword evidence="4" id="KW-1185">Reference proteome</keyword>
<dbReference type="PANTHER" id="PTHR45662:SF2">
    <property type="entry name" value="PHOSPHATIDYLINOSITOL-3-PHOSPHATASE SAC1"/>
    <property type="match status" value="1"/>
</dbReference>
<feature type="transmembrane region" description="Helical" evidence="1">
    <location>
        <begin position="547"/>
        <end position="565"/>
    </location>
</feature>
<dbReference type="Proteomes" id="UP000014680">
    <property type="component" value="Unassembled WGS sequence"/>
</dbReference>
<dbReference type="OMA" id="ITKAQPV"/>
<dbReference type="EMBL" id="KB206573">
    <property type="protein sequence ID" value="ELP89775.1"/>
    <property type="molecule type" value="Genomic_DNA"/>
</dbReference>
<organism evidence="3 4">
    <name type="scientific">Entamoeba invadens IP1</name>
    <dbReference type="NCBI Taxonomy" id="370355"/>
    <lineage>
        <taxon>Eukaryota</taxon>
        <taxon>Amoebozoa</taxon>
        <taxon>Evosea</taxon>
        <taxon>Archamoebae</taxon>
        <taxon>Mastigamoebida</taxon>
        <taxon>Entamoebidae</taxon>
        <taxon>Entamoeba</taxon>
    </lineage>
</organism>
<evidence type="ECO:0000259" key="2">
    <source>
        <dbReference type="PROSITE" id="PS50275"/>
    </source>
</evidence>
<dbReference type="VEuPathDB" id="AmoebaDB:EIN_424970"/>
<dbReference type="GO" id="GO:0046856">
    <property type="term" value="P:phosphatidylinositol dephosphorylation"/>
    <property type="evidence" value="ECO:0007669"/>
    <property type="project" value="TreeGrafter"/>
</dbReference>
<dbReference type="KEGG" id="eiv:EIN_424970"/>
<proteinExistence type="predicted"/>
<dbReference type="GO" id="GO:0043812">
    <property type="term" value="F:phosphatidylinositol-4-phosphate phosphatase activity"/>
    <property type="evidence" value="ECO:0007669"/>
    <property type="project" value="TreeGrafter"/>
</dbReference>
<dbReference type="GO" id="GO:0005783">
    <property type="term" value="C:endoplasmic reticulum"/>
    <property type="evidence" value="ECO:0007669"/>
    <property type="project" value="TreeGrafter"/>
</dbReference>
<protein>
    <submittedName>
        <fullName evidence="3">Recessive suppressor of secretory defect, putative</fullName>
    </submittedName>
</protein>
<keyword evidence="1" id="KW-0812">Transmembrane</keyword>
<sequence>MSSGLSDHFKVYIFADKVVISADSSFEIASKKSVVLSKVTQDITFEEVTILNTPERVIEADGIIGIHRIDSVDYLILITQKTLITKVLSHKLFKVEKYEIVPITEHTVEADTLHHHKVIDQTLSLPGFFFSYTYDLTRSFYEQPKDNNLVYSNCEERYLWNANLVKRFPNDDIVNKYYKLPLICGFVGKAESAVEPDVVSNVVIKKVELVLISRRSNKHVGRRFYTRGVDENGNCANHVETEQLVIVGDNICSYVQLRGSVPVRWSQVPNFKYKPKIAICKDETENVEGMRKHFEEVLKRYDTVKAVSLVDQKGSELRLGQKYEEVVHQLSNPKISIECVDFHKLMKKMSELIGYMDKIFEKENYGAFLWKKGVFETTQKGIFRVNCIDSLDRTNVCESVFGRLTAQNFLRDKDVAILKEDTTIIENLALNSMFVNLWADNGDYMSNEYTGTGAQKADITRTGKRTFSGMEKDLEKSIARYVINNFFDGEIIDNMNTFLGNCEGKSVDYKLNLPQQVMFGGMFCSIILILLCLIAIIFFGKTDLMKAIVFCGIALAGFIGAGLVLKKKVTVPPKVMKFKDYEEEEKTEKNVNKEEADIKKTQ</sequence>
<name>A0A0A1U624_ENTIV</name>
<keyword evidence="1" id="KW-0472">Membrane</keyword>
<feature type="domain" description="SAC" evidence="2">
    <location>
        <begin position="119"/>
        <end position="451"/>
    </location>
</feature>
<keyword evidence="1" id="KW-1133">Transmembrane helix</keyword>
<evidence type="ECO:0000256" key="1">
    <source>
        <dbReference type="SAM" id="Phobius"/>
    </source>
</evidence>
<accession>A0A0A1U624</accession>
<dbReference type="InterPro" id="IPR002013">
    <property type="entry name" value="SAC_dom"/>
</dbReference>
<dbReference type="OrthoDB" id="405996at2759"/>
<dbReference type="Pfam" id="PF02383">
    <property type="entry name" value="Syja_N"/>
    <property type="match status" value="1"/>
</dbReference>
<dbReference type="RefSeq" id="XP_004256546.1">
    <property type="nucleotide sequence ID" value="XM_004256498.1"/>
</dbReference>
<evidence type="ECO:0000313" key="4">
    <source>
        <dbReference type="Proteomes" id="UP000014680"/>
    </source>
</evidence>
<reference evidence="3 4" key="1">
    <citation type="submission" date="2012-10" db="EMBL/GenBank/DDBJ databases">
        <authorList>
            <person name="Zafar N."/>
            <person name="Inman J."/>
            <person name="Hall N."/>
            <person name="Lorenzi H."/>
            <person name="Caler E."/>
        </authorList>
    </citation>
    <scope>NUCLEOTIDE SEQUENCE [LARGE SCALE GENOMIC DNA]</scope>
    <source>
        <strain evidence="3 4">IP1</strain>
    </source>
</reference>
<dbReference type="PANTHER" id="PTHR45662">
    <property type="entry name" value="PHOSPHATIDYLINOSITIDE PHOSPHATASE SAC1"/>
    <property type="match status" value="1"/>
</dbReference>
<dbReference type="GeneID" id="14888785"/>
<feature type="transmembrane region" description="Helical" evidence="1">
    <location>
        <begin position="517"/>
        <end position="540"/>
    </location>
</feature>